<dbReference type="AlphaFoldDB" id="A0A9N9IAM5"/>
<protein>
    <submittedName>
        <fullName evidence="1">1582_t:CDS:1</fullName>
    </submittedName>
</protein>
<gene>
    <name evidence="1" type="ORF">RFULGI_LOCUS11894</name>
</gene>
<feature type="non-terminal residue" evidence="1">
    <location>
        <position position="43"/>
    </location>
</feature>
<proteinExistence type="predicted"/>
<accession>A0A9N9IAM5</accession>
<name>A0A9N9IAM5_9GLOM</name>
<sequence>IPLFGVTNPILRCLEMMVAVVFDVYLMKYDSIVLYQLLNQVKE</sequence>
<dbReference type="Proteomes" id="UP000789396">
    <property type="component" value="Unassembled WGS sequence"/>
</dbReference>
<keyword evidence="2" id="KW-1185">Reference proteome</keyword>
<evidence type="ECO:0000313" key="2">
    <source>
        <dbReference type="Proteomes" id="UP000789396"/>
    </source>
</evidence>
<evidence type="ECO:0000313" key="1">
    <source>
        <dbReference type="EMBL" id="CAG8727670.1"/>
    </source>
</evidence>
<organism evidence="1 2">
    <name type="scientific">Racocetra fulgida</name>
    <dbReference type="NCBI Taxonomy" id="60492"/>
    <lineage>
        <taxon>Eukaryota</taxon>
        <taxon>Fungi</taxon>
        <taxon>Fungi incertae sedis</taxon>
        <taxon>Mucoromycota</taxon>
        <taxon>Glomeromycotina</taxon>
        <taxon>Glomeromycetes</taxon>
        <taxon>Diversisporales</taxon>
        <taxon>Gigasporaceae</taxon>
        <taxon>Racocetra</taxon>
    </lineage>
</organism>
<reference evidence="1" key="1">
    <citation type="submission" date="2021-06" db="EMBL/GenBank/DDBJ databases">
        <authorList>
            <person name="Kallberg Y."/>
            <person name="Tangrot J."/>
            <person name="Rosling A."/>
        </authorList>
    </citation>
    <scope>NUCLEOTIDE SEQUENCE</scope>
    <source>
        <strain evidence="1">IN212</strain>
    </source>
</reference>
<comment type="caution">
    <text evidence="1">The sequence shown here is derived from an EMBL/GenBank/DDBJ whole genome shotgun (WGS) entry which is preliminary data.</text>
</comment>
<feature type="non-terminal residue" evidence="1">
    <location>
        <position position="1"/>
    </location>
</feature>
<dbReference type="EMBL" id="CAJVPZ010027126">
    <property type="protein sequence ID" value="CAG8727670.1"/>
    <property type="molecule type" value="Genomic_DNA"/>
</dbReference>